<dbReference type="PROSITE" id="PS01124">
    <property type="entry name" value="HTH_ARAC_FAMILY_2"/>
    <property type="match status" value="1"/>
</dbReference>
<dbReference type="Pfam" id="PF12833">
    <property type="entry name" value="HTH_18"/>
    <property type="match status" value="1"/>
</dbReference>
<dbReference type="InterPro" id="IPR037923">
    <property type="entry name" value="HTH-like"/>
</dbReference>
<comment type="caution">
    <text evidence="6">The sequence shown here is derived from an EMBL/GenBank/DDBJ whole genome shotgun (WGS) entry which is preliminary data.</text>
</comment>
<dbReference type="InterPro" id="IPR018062">
    <property type="entry name" value="HTH_AraC-typ_CS"/>
</dbReference>
<dbReference type="Pfam" id="PF02311">
    <property type="entry name" value="AraC_binding"/>
    <property type="match status" value="1"/>
</dbReference>
<dbReference type="SMART" id="SM00342">
    <property type="entry name" value="HTH_ARAC"/>
    <property type="match status" value="1"/>
</dbReference>
<dbReference type="GO" id="GO:0003700">
    <property type="term" value="F:DNA-binding transcription factor activity"/>
    <property type="evidence" value="ECO:0007669"/>
    <property type="project" value="InterPro"/>
</dbReference>
<evidence type="ECO:0000256" key="1">
    <source>
        <dbReference type="ARBA" id="ARBA00023015"/>
    </source>
</evidence>
<dbReference type="PANTHER" id="PTHR43280">
    <property type="entry name" value="ARAC-FAMILY TRANSCRIPTIONAL REGULATOR"/>
    <property type="match status" value="1"/>
</dbReference>
<dbReference type="InterPro" id="IPR003313">
    <property type="entry name" value="AraC-bd"/>
</dbReference>
<dbReference type="GO" id="GO:0043565">
    <property type="term" value="F:sequence-specific DNA binding"/>
    <property type="evidence" value="ECO:0007669"/>
    <property type="project" value="InterPro"/>
</dbReference>
<name>A0A9D1WDC4_9GAMM</name>
<dbReference type="InterPro" id="IPR009057">
    <property type="entry name" value="Homeodomain-like_sf"/>
</dbReference>
<dbReference type="EMBL" id="DXEV01000109">
    <property type="protein sequence ID" value="HIX56958.1"/>
    <property type="molecule type" value="Genomic_DNA"/>
</dbReference>
<dbReference type="PANTHER" id="PTHR43280:SF25">
    <property type="entry name" value="ARABINOSE OPERON REGULATORY PROTEIN"/>
    <property type="match status" value="1"/>
</dbReference>
<dbReference type="Proteomes" id="UP000886829">
    <property type="component" value="Unassembled WGS sequence"/>
</dbReference>
<keyword evidence="3" id="KW-0804">Transcription</keyword>
<evidence type="ECO:0000256" key="3">
    <source>
        <dbReference type="ARBA" id="ARBA00023163"/>
    </source>
</evidence>
<reference evidence="6" key="2">
    <citation type="submission" date="2021-04" db="EMBL/GenBank/DDBJ databases">
        <authorList>
            <person name="Gilroy R."/>
        </authorList>
    </citation>
    <scope>NUCLEOTIDE SEQUENCE</scope>
    <source>
        <strain evidence="6">USASDec5-558</strain>
    </source>
</reference>
<dbReference type="Gene3D" id="1.10.10.60">
    <property type="entry name" value="Homeodomain-like"/>
    <property type="match status" value="2"/>
</dbReference>
<organism evidence="6 7">
    <name type="scientific">Candidatus Anaerobiospirillum pullistercoris</name>
    <dbReference type="NCBI Taxonomy" id="2838452"/>
    <lineage>
        <taxon>Bacteria</taxon>
        <taxon>Pseudomonadati</taxon>
        <taxon>Pseudomonadota</taxon>
        <taxon>Gammaproteobacteria</taxon>
        <taxon>Aeromonadales</taxon>
        <taxon>Succinivibrionaceae</taxon>
        <taxon>Anaerobiospirillum</taxon>
    </lineage>
</organism>
<dbReference type="PROSITE" id="PS00041">
    <property type="entry name" value="HTH_ARAC_FAMILY_1"/>
    <property type="match status" value="1"/>
</dbReference>
<evidence type="ECO:0000313" key="7">
    <source>
        <dbReference type="Proteomes" id="UP000886829"/>
    </source>
</evidence>
<keyword evidence="2" id="KW-0238">DNA-binding</keyword>
<reference evidence="6" key="1">
    <citation type="journal article" date="2021" name="PeerJ">
        <title>Extensive microbial diversity within the chicken gut microbiome revealed by metagenomics and culture.</title>
        <authorList>
            <person name="Gilroy R."/>
            <person name="Ravi A."/>
            <person name="Getino M."/>
            <person name="Pursley I."/>
            <person name="Horton D.L."/>
            <person name="Alikhan N.F."/>
            <person name="Baker D."/>
            <person name="Gharbi K."/>
            <person name="Hall N."/>
            <person name="Watson M."/>
            <person name="Adriaenssens E.M."/>
            <person name="Foster-Nyarko E."/>
            <person name="Jarju S."/>
            <person name="Secka A."/>
            <person name="Antonio M."/>
            <person name="Oren A."/>
            <person name="Chaudhuri R.R."/>
            <person name="La Ragione R."/>
            <person name="Hildebrand F."/>
            <person name="Pallen M.J."/>
        </authorList>
    </citation>
    <scope>NUCLEOTIDE SEQUENCE</scope>
    <source>
        <strain evidence="6">USASDec5-558</strain>
    </source>
</reference>
<feature type="domain" description="HTH araC/xylS-type" evidence="5">
    <location>
        <begin position="340"/>
        <end position="439"/>
    </location>
</feature>
<feature type="compositionally biased region" description="Acidic residues" evidence="4">
    <location>
        <begin position="501"/>
        <end position="512"/>
    </location>
</feature>
<dbReference type="SUPFAM" id="SSF46689">
    <property type="entry name" value="Homeodomain-like"/>
    <property type="match status" value="1"/>
</dbReference>
<dbReference type="Gene3D" id="2.60.120.280">
    <property type="entry name" value="Regulatory protein AraC"/>
    <property type="match status" value="1"/>
</dbReference>
<dbReference type="InterPro" id="IPR018060">
    <property type="entry name" value="HTH_AraC"/>
</dbReference>
<dbReference type="SUPFAM" id="SSF51215">
    <property type="entry name" value="Regulatory protein AraC"/>
    <property type="match status" value="1"/>
</dbReference>
<keyword evidence="1" id="KW-0805">Transcription regulation</keyword>
<accession>A0A9D1WDC4</accession>
<evidence type="ECO:0000256" key="2">
    <source>
        <dbReference type="ARBA" id="ARBA00023125"/>
    </source>
</evidence>
<evidence type="ECO:0000256" key="4">
    <source>
        <dbReference type="SAM" id="MobiDB-lite"/>
    </source>
</evidence>
<feature type="compositionally biased region" description="Acidic residues" evidence="4">
    <location>
        <begin position="454"/>
        <end position="465"/>
    </location>
</feature>
<gene>
    <name evidence="6" type="ORF">H9850_05755</name>
</gene>
<sequence length="521" mass="57030">MQDSARRVTSSANTASSTTVAARASSAATLASSSASVSSANAEAARLLRHAFFYDGPIAGNSPMTNAGPEPDPGVDWPQGMRGYVLNLTLEGEGLVRDGERCFVCKPGDLILIPPHVPHFYHINNGCETWVHQWIYFYPRSYWLAALDFPLALQQLPSLPAQVSEESLAVQSPRAKARREARAAAAARAARLAAEADKIFQPDEVVRPCSDLMPTAALTAESNIASVLDSPYNPMTVVQQIALLEQNLAQNQAQTCSKSEADSLLETDKELNTEGKIGYYRVPQQMWDEFTYLFEAIVERSFSTQGSSQLLAANFLEQILFLRLEQGCQQQPQAVDPRVAISCLYIHDNLCNNNMSIADIAEHAQLSPSRISHLFERNMGLSLIKWRDQERLKLAKSLLLTTELKIEQIAAQIGIQDPGYFFKFFKRNCGLTPNQFRRELKDKLQIGAFFDSGESPDYDDPEGEPDSSAVPSASDMAATAAADSSTSSSASTSATAHGEHEEEEESLDDAEAAMDPTVTPR</sequence>
<feature type="region of interest" description="Disordered" evidence="4">
    <location>
        <begin position="451"/>
        <end position="521"/>
    </location>
</feature>
<protein>
    <submittedName>
        <fullName evidence="6">Helix-turn-helix domain-containing protein</fullName>
    </submittedName>
</protein>
<dbReference type="AlphaFoldDB" id="A0A9D1WDC4"/>
<evidence type="ECO:0000259" key="5">
    <source>
        <dbReference type="PROSITE" id="PS01124"/>
    </source>
</evidence>
<proteinExistence type="predicted"/>
<feature type="compositionally biased region" description="Low complexity" evidence="4">
    <location>
        <begin position="472"/>
        <end position="496"/>
    </location>
</feature>
<evidence type="ECO:0000313" key="6">
    <source>
        <dbReference type="EMBL" id="HIX56958.1"/>
    </source>
</evidence>